<evidence type="ECO:0000313" key="4">
    <source>
        <dbReference type="EMBL" id="QQD17011.1"/>
    </source>
</evidence>
<keyword evidence="5" id="KW-1185">Reference proteome</keyword>
<evidence type="ECO:0000256" key="2">
    <source>
        <dbReference type="SAM" id="SignalP"/>
    </source>
</evidence>
<dbReference type="Pfam" id="PF13511">
    <property type="entry name" value="DUF4124"/>
    <property type="match status" value="1"/>
</dbReference>
<dbReference type="AlphaFoldDB" id="A0A7T4QYG4"/>
<reference evidence="4 5" key="1">
    <citation type="submission" date="2020-12" db="EMBL/GenBank/DDBJ databases">
        <authorList>
            <person name="Shan Y."/>
        </authorList>
    </citation>
    <scope>NUCLEOTIDE SEQUENCE [LARGE SCALE GENOMIC DNA]</scope>
    <source>
        <strain evidence="5">csc3.9</strain>
    </source>
</reference>
<proteinExistence type="predicted"/>
<dbReference type="RefSeq" id="WP_198568513.1">
    <property type="nucleotide sequence ID" value="NZ_CP066167.1"/>
</dbReference>
<sequence>MKTTLSCLAIASTLILFAGSAVAAKDGYYRWQDDEGEYHFTQQPPLGRSYEFVESRSGTSFSRQSDDNDGATEADEQGGESSTEPTNPQPAKMEVLPPKDPAICAQAKSNLQSMQNNAARIRMTDENGNTRFLTPEEKEEQKARAQEAIRIHCN</sequence>
<dbReference type="EMBL" id="CP066167">
    <property type="protein sequence ID" value="QQD17011.1"/>
    <property type="molecule type" value="Genomic_DNA"/>
</dbReference>
<dbReference type="InterPro" id="IPR025392">
    <property type="entry name" value="DUF4124"/>
</dbReference>
<feature type="domain" description="DUF4124" evidence="3">
    <location>
        <begin position="16"/>
        <end position="60"/>
    </location>
</feature>
<evidence type="ECO:0000256" key="1">
    <source>
        <dbReference type="SAM" id="MobiDB-lite"/>
    </source>
</evidence>
<name>A0A7T4QYG4_9GAMM</name>
<dbReference type="Proteomes" id="UP000596063">
    <property type="component" value="Chromosome"/>
</dbReference>
<accession>A0A7T4QYG4</accession>
<protein>
    <submittedName>
        <fullName evidence="4">DUF4124 domain-containing protein</fullName>
    </submittedName>
</protein>
<dbReference type="KEGG" id="snan:I6N98_11535"/>
<evidence type="ECO:0000313" key="5">
    <source>
        <dbReference type="Proteomes" id="UP000596063"/>
    </source>
</evidence>
<keyword evidence="2" id="KW-0732">Signal</keyword>
<feature type="signal peptide" evidence="2">
    <location>
        <begin position="1"/>
        <end position="23"/>
    </location>
</feature>
<feature type="compositionally biased region" description="Acidic residues" evidence="1">
    <location>
        <begin position="67"/>
        <end position="78"/>
    </location>
</feature>
<feature type="region of interest" description="Disordered" evidence="1">
    <location>
        <begin position="42"/>
        <end position="97"/>
    </location>
</feature>
<gene>
    <name evidence="4" type="ORF">I6N98_11535</name>
</gene>
<organism evidence="4 5">
    <name type="scientific">Spongiibacter nanhainus</name>
    <dbReference type="NCBI Taxonomy" id="2794344"/>
    <lineage>
        <taxon>Bacteria</taxon>
        <taxon>Pseudomonadati</taxon>
        <taxon>Pseudomonadota</taxon>
        <taxon>Gammaproteobacteria</taxon>
        <taxon>Cellvibrionales</taxon>
        <taxon>Spongiibacteraceae</taxon>
        <taxon>Spongiibacter</taxon>
    </lineage>
</organism>
<feature type="chain" id="PRO_5032543223" evidence="2">
    <location>
        <begin position="24"/>
        <end position="154"/>
    </location>
</feature>
<evidence type="ECO:0000259" key="3">
    <source>
        <dbReference type="Pfam" id="PF13511"/>
    </source>
</evidence>